<dbReference type="SUPFAM" id="SSF52540">
    <property type="entry name" value="P-loop containing nucleoside triphosphate hydrolases"/>
    <property type="match status" value="1"/>
</dbReference>
<feature type="region of interest" description="Disordered" evidence="3">
    <location>
        <begin position="131"/>
        <end position="166"/>
    </location>
</feature>
<keyword evidence="1" id="KW-0547">Nucleotide-binding</keyword>
<dbReference type="Proteomes" id="UP000694416">
    <property type="component" value="Unplaced"/>
</dbReference>
<feature type="domain" description="Clp ATPase C-terminal" evidence="5">
    <location>
        <begin position="209"/>
        <end position="287"/>
    </location>
</feature>
<dbReference type="InterPro" id="IPR019489">
    <property type="entry name" value="Clp_ATPase_C"/>
</dbReference>
<organism evidence="6 7">
    <name type="scientific">Piliocolobus tephrosceles</name>
    <name type="common">Ugandan red Colobus</name>
    <dbReference type="NCBI Taxonomy" id="591936"/>
    <lineage>
        <taxon>Eukaryota</taxon>
        <taxon>Metazoa</taxon>
        <taxon>Chordata</taxon>
        <taxon>Craniata</taxon>
        <taxon>Vertebrata</taxon>
        <taxon>Euteleostomi</taxon>
        <taxon>Mammalia</taxon>
        <taxon>Eutheria</taxon>
        <taxon>Euarchontoglires</taxon>
        <taxon>Primates</taxon>
        <taxon>Haplorrhini</taxon>
        <taxon>Catarrhini</taxon>
        <taxon>Cercopithecidae</taxon>
        <taxon>Colobinae</taxon>
        <taxon>Piliocolobus</taxon>
    </lineage>
</organism>
<dbReference type="GO" id="GO:0016887">
    <property type="term" value="F:ATP hydrolysis activity"/>
    <property type="evidence" value="ECO:0007669"/>
    <property type="project" value="InterPro"/>
</dbReference>
<feature type="compositionally biased region" description="Low complexity" evidence="3">
    <location>
        <begin position="131"/>
        <end position="141"/>
    </location>
</feature>
<name>A0A8C9GQ85_9PRIM</name>
<reference evidence="6" key="2">
    <citation type="submission" date="2025-09" db="UniProtKB">
        <authorList>
            <consortium name="Ensembl"/>
        </authorList>
    </citation>
    <scope>IDENTIFICATION</scope>
</reference>
<dbReference type="InterPro" id="IPR050130">
    <property type="entry name" value="ClpA_ClpB"/>
</dbReference>
<feature type="domain" description="ATPase AAA-type core" evidence="4">
    <location>
        <begin position="1"/>
        <end position="111"/>
    </location>
</feature>
<evidence type="ECO:0000313" key="6">
    <source>
        <dbReference type="Ensembl" id="ENSPTEP00000005538.1"/>
    </source>
</evidence>
<keyword evidence="7" id="KW-1185">Reference proteome</keyword>
<dbReference type="Ensembl" id="ENSPTET00000008535.1">
    <property type="protein sequence ID" value="ENSPTEP00000005538.1"/>
    <property type="gene ID" value="ENSPTEG00000006424.1"/>
</dbReference>
<evidence type="ECO:0000256" key="2">
    <source>
        <dbReference type="ARBA" id="ARBA00022840"/>
    </source>
</evidence>
<dbReference type="PANTHER" id="PTHR11638">
    <property type="entry name" value="ATP-DEPENDENT CLP PROTEASE"/>
    <property type="match status" value="1"/>
</dbReference>
<dbReference type="Pfam" id="PF10431">
    <property type="entry name" value="ClpB_D2-small"/>
    <property type="match status" value="1"/>
</dbReference>
<dbReference type="AlphaFoldDB" id="A0A8C9GQ85"/>
<proteinExistence type="predicted"/>
<evidence type="ECO:0000256" key="1">
    <source>
        <dbReference type="ARBA" id="ARBA00022741"/>
    </source>
</evidence>
<reference evidence="6" key="1">
    <citation type="submission" date="2025-08" db="UniProtKB">
        <authorList>
            <consortium name="Ensembl"/>
        </authorList>
    </citation>
    <scope>IDENTIFICATION</scope>
</reference>
<dbReference type="Gene3D" id="1.10.8.60">
    <property type="match status" value="1"/>
</dbReference>
<dbReference type="InterPro" id="IPR027417">
    <property type="entry name" value="P-loop_NTPase"/>
</dbReference>
<evidence type="ECO:0000259" key="5">
    <source>
        <dbReference type="Pfam" id="PF10431"/>
    </source>
</evidence>
<dbReference type="PRINTS" id="PR00300">
    <property type="entry name" value="CLPPROTEASEA"/>
</dbReference>
<evidence type="ECO:0000259" key="4">
    <source>
        <dbReference type="Pfam" id="PF07724"/>
    </source>
</evidence>
<protein>
    <submittedName>
        <fullName evidence="6">ATP-dependent Clp protease ATP-binding subunit ClpA homolog</fullName>
    </submittedName>
</protein>
<sequence length="290" mass="33456">MNEYIDKHSVSKLFGSYPGYVGYKEGGELTESVKKKPFSILLFDEIEKAHSEVLHVLLQILDTGILTDSKGSKVSFKNTFIFMTTNVGSDIITDYFKVYNKNYSNLGFNYYDIKKRKKDSVASEQVKSVGSAGSAGSAKSAKSTDPDDKNGQTNKSDLSEEQATFEEKLRTNEWYDELQPEVEEELKKRFLPEFLNRIDEKIIFRQFLKKDIINILENMIEDLKKRIKKKKNLNLIIDKQVIQFICNDENNIYDMTFGARSIKRALYKYIEDAIAAFLISNFYNTNDSLH</sequence>
<dbReference type="PANTHER" id="PTHR11638:SF18">
    <property type="entry name" value="HEAT SHOCK PROTEIN 104"/>
    <property type="match status" value="1"/>
</dbReference>
<evidence type="ECO:0000313" key="7">
    <source>
        <dbReference type="Proteomes" id="UP000694416"/>
    </source>
</evidence>
<dbReference type="InterPro" id="IPR003959">
    <property type="entry name" value="ATPase_AAA_core"/>
</dbReference>
<dbReference type="GO" id="GO:0005737">
    <property type="term" value="C:cytoplasm"/>
    <property type="evidence" value="ECO:0007669"/>
    <property type="project" value="TreeGrafter"/>
</dbReference>
<accession>A0A8C9GQ85</accession>
<keyword evidence="2" id="KW-0067">ATP-binding</keyword>
<dbReference type="Gene3D" id="3.40.50.300">
    <property type="entry name" value="P-loop containing nucleotide triphosphate hydrolases"/>
    <property type="match status" value="1"/>
</dbReference>
<dbReference type="GO" id="GO:0005524">
    <property type="term" value="F:ATP binding"/>
    <property type="evidence" value="ECO:0007669"/>
    <property type="project" value="UniProtKB-KW"/>
</dbReference>
<dbReference type="Pfam" id="PF07724">
    <property type="entry name" value="AAA_2"/>
    <property type="match status" value="1"/>
</dbReference>
<dbReference type="InterPro" id="IPR001270">
    <property type="entry name" value="ClpA/B"/>
</dbReference>
<evidence type="ECO:0000256" key="3">
    <source>
        <dbReference type="SAM" id="MobiDB-lite"/>
    </source>
</evidence>
<dbReference type="GO" id="GO:0034605">
    <property type="term" value="P:cellular response to heat"/>
    <property type="evidence" value="ECO:0007669"/>
    <property type="project" value="TreeGrafter"/>
</dbReference>